<organism evidence="3 4">
    <name type="scientific">Wansuia hejianensis</name>
    <dbReference type="NCBI Taxonomy" id="2763667"/>
    <lineage>
        <taxon>Bacteria</taxon>
        <taxon>Bacillati</taxon>
        <taxon>Bacillota</taxon>
        <taxon>Clostridia</taxon>
        <taxon>Lachnospirales</taxon>
        <taxon>Lachnospiraceae</taxon>
        <taxon>Wansuia</taxon>
    </lineage>
</organism>
<dbReference type="InterPro" id="IPR036005">
    <property type="entry name" value="Creatinase/aminopeptidase-like"/>
</dbReference>
<keyword evidence="3" id="KW-0645">Protease</keyword>
<feature type="domain" description="Peptidase M24" evidence="1">
    <location>
        <begin position="162"/>
        <end position="369"/>
    </location>
</feature>
<sequence>MGYEEILQDIPVSEYQERLAKTKAGMEKIGLDGLLVYSDAARMSNVRWLADYRAFDGVFPYPAMVFVPLNGDPILFAEGSLVGYASDKTWFDDTRGIRQELGNVVKDFTSRHPGAKIGLSGAKYCALEFYEQIMSNIGNGTLEKTMLIENLKSVKSEREIRNMKVAGELADRGLWKIKEMLESEKNLTEREVARQAMAEMFRLGADTKSFDIMVQSGVNAERWFLAYPTDKIIQKGETVLIDIGIRYNDYSSDMARGVGYGALSDEQERLLDTCLEAWRQGVAALRPGMTGKEADVAANEVMRQAGYIHFAGEGRGCAHSTGMDPEEEIPTIGPDSDDVLQVNQTFCFEITLCEPGVGGTRIEDTIVLRQDGAESLTNFPKRNRW</sequence>
<proteinExistence type="predicted"/>
<evidence type="ECO:0000259" key="1">
    <source>
        <dbReference type="Pfam" id="PF00557"/>
    </source>
</evidence>
<keyword evidence="3" id="KW-0031">Aminopeptidase</keyword>
<dbReference type="EMBL" id="CP060635">
    <property type="protein sequence ID" value="QNM09960.1"/>
    <property type="molecule type" value="Genomic_DNA"/>
</dbReference>
<reference evidence="3 4" key="1">
    <citation type="submission" date="2020-08" db="EMBL/GenBank/DDBJ databases">
        <authorList>
            <person name="Liu C."/>
            <person name="Sun Q."/>
        </authorList>
    </citation>
    <scope>NUCLEOTIDE SEQUENCE [LARGE SCALE GENOMIC DNA]</scope>
    <source>
        <strain evidence="3 4">NSJ-29</strain>
    </source>
</reference>
<dbReference type="InterPro" id="IPR050659">
    <property type="entry name" value="Peptidase_M24B"/>
</dbReference>
<dbReference type="InterPro" id="IPR000994">
    <property type="entry name" value="Pept_M24"/>
</dbReference>
<dbReference type="Proteomes" id="UP000515860">
    <property type="component" value="Chromosome"/>
</dbReference>
<keyword evidence="3" id="KW-0378">Hydrolase</keyword>
<dbReference type="Gene3D" id="3.90.230.10">
    <property type="entry name" value="Creatinase/methionine aminopeptidase superfamily"/>
    <property type="match status" value="1"/>
</dbReference>
<feature type="domain" description="Creatinase N-terminal" evidence="2">
    <location>
        <begin position="18"/>
        <end position="143"/>
    </location>
</feature>
<name>A0A7G9GGM8_9FIRM</name>
<evidence type="ECO:0000259" key="2">
    <source>
        <dbReference type="Pfam" id="PF01321"/>
    </source>
</evidence>
<keyword evidence="4" id="KW-1185">Reference proteome</keyword>
<dbReference type="SUPFAM" id="SSF55920">
    <property type="entry name" value="Creatinase/aminopeptidase"/>
    <property type="match status" value="1"/>
</dbReference>
<dbReference type="RefSeq" id="WP_249329487.1">
    <property type="nucleotide sequence ID" value="NZ_CP060635.1"/>
</dbReference>
<dbReference type="InterPro" id="IPR000587">
    <property type="entry name" value="Creatinase_N"/>
</dbReference>
<dbReference type="Pfam" id="PF01321">
    <property type="entry name" value="Creatinase_N"/>
    <property type="match status" value="1"/>
</dbReference>
<dbReference type="PANTHER" id="PTHR46112">
    <property type="entry name" value="AMINOPEPTIDASE"/>
    <property type="match status" value="1"/>
</dbReference>
<dbReference type="SUPFAM" id="SSF53092">
    <property type="entry name" value="Creatinase/prolidase N-terminal domain"/>
    <property type="match status" value="1"/>
</dbReference>
<dbReference type="AlphaFoldDB" id="A0A7G9GGM8"/>
<gene>
    <name evidence="3" type="ORF">H9Q79_06705</name>
</gene>
<dbReference type="InterPro" id="IPR029149">
    <property type="entry name" value="Creatin/AminoP/Spt16_N"/>
</dbReference>
<dbReference type="Pfam" id="PF00557">
    <property type="entry name" value="Peptidase_M24"/>
    <property type="match status" value="1"/>
</dbReference>
<dbReference type="PANTHER" id="PTHR46112:SF3">
    <property type="entry name" value="AMINOPEPTIDASE YPDF"/>
    <property type="match status" value="1"/>
</dbReference>
<dbReference type="Gene3D" id="3.40.350.10">
    <property type="entry name" value="Creatinase/prolidase N-terminal domain"/>
    <property type="match status" value="1"/>
</dbReference>
<evidence type="ECO:0000313" key="3">
    <source>
        <dbReference type="EMBL" id="QNM09960.1"/>
    </source>
</evidence>
<accession>A0A7G9GGM8</accession>
<dbReference type="KEGG" id="whj:H9Q79_06705"/>
<protein>
    <submittedName>
        <fullName evidence="3">Aminopeptidase P family protein</fullName>
    </submittedName>
</protein>
<dbReference type="GO" id="GO:0004177">
    <property type="term" value="F:aminopeptidase activity"/>
    <property type="evidence" value="ECO:0007669"/>
    <property type="project" value="UniProtKB-KW"/>
</dbReference>
<evidence type="ECO:0000313" key="4">
    <source>
        <dbReference type="Proteomes" id="UP000515860"/>
    </source>
</evidence>